<keyword evidence="5" id="KW-0064">Aspartyl protease</keyword>
<evidence type="ECO:0000256" key="4">
    <source>
        <dbReference type="ARBA" id="ARBA00022722"/>
    </source>
</evidence>
<keyword evidence="4" id="KW-0540">Nuclease</keyword>
<dbReference type="Pfam" id="PF17917">
    <property type="entry name" value="RT_RNaseH"/>
    <property type="match status" value="1"/>
</dbReference>
<dbReference type="InterPro" id="IPR043502">
    <property type="entry name" value="DNA/RNA_pol_sf"/>
</dbReference>
<dbReference type="CDD" id="cd09274">
    <property type="entry name" value="RNase_HI_RT_Ty3"/>
    <property type="match status" value="1"/>
</dbReference>
<evidence type="ECO:0000256" key="1">
    <source>
        <dbReference type="ARBA" id="ARBA00022670"/>
    </source>
</evidence>
<protein>
    <recommendedName>
        <fullName evidence="9">Reverse transcriptase RNase H-like domain-containing protein</fullName>
    </recommendedName>
</protein>
<dbReference type="InterPro" id="IPR041373">
    <property type="entry name" value="RT_RNaseH"/>
</dbReference>
<name>A0AAD9ZPP3_9ROSI</name>
<dbReference type="SUPFAM" id="SSF56672">
    <property type="entry name" value="DNA/RNA polymerases"/>
    <property type="match status" value="1"/>
</dbReference>
<dbReference type="EMBL" id="JANJYJ010000009">
    <property type="protein sequence ID" value="KAK3188030.1"/>
    <property type="molecule type" value="Genomic_DNA"/>
</dbReference>
<evidence type="ECO:0000313" key="10">
    <source>
        <dbReference type="EMBL" id="KAK3188030.1"/>
    </source>
</evidence>
<sequence length="372" mass="42554">MDRYPHTCSTANKNSCQDFTLSTHMSPYTPKIVEIDVSDLGYGGILKQIINDKECLIRYVSGSWNGTQHKYSTVKKEILAIVLTIQKFQDDLINQKFILKVDCQSTKFILKKDVKNLASKQIFARWQALLSAFDFDIEYIKENFYRTIAMASNRERGRRGRGPGIQPSPTDIFRGIKASNLSSDLSLTYNSPSRPNHKDKYVISIISQPPDPNLLNIPSPSPSPNLSLTNKFSHLQTDSPSFKTVVSAHLSPQSIKQEKLAISKQNLNMTSSPSSSKPPSSSYPYIPKPFFDRFCSMEMPILLDQYFDEPKKLADTLIDLVFFRIPEDHLKRHIFYEFILVDTDSIYISDVFDQVDKEKIIFRKIKLCKILT</sequence>
<comment type="caution">
    <text evidence="10">The sequence shown here is derived from an EMBL/GenBank/DDBJ whole genome shotgun (WGS) entry which is preliminary data.</text>
</comment>
<accession>A0AAD9ZPP3</accession>
<evidence type="ECO:0000259" key="9">
    <source>
        <dbReference type="Pfam" id="PF17917"/>
    </source>
</evidence>
<keyword evidence="11" id="KW-1185">Reference proteome</keyword>
<reference evidence="10" key="1">
    <citation type="journal article" date="2023" name="Plant J.">
        <title>Genome sequences and population genomics provide insights into the demographic history, inbreeding, and mutation load of two 'living fossil' tree species of Dipteronia.</title>
        <authorList>
            <person name="Feng Y."/>
            <person name="Comes H.P."/>
            <person name="Chen J."/>
            <person name="Zhu S."/>
            <person name="Lu R."/>
            <person name="Zhang X."/>
            <person name="Li P."/>
            <person name="Qiu J."/>
            <person name="Olsen K.M."/>
            <person name="Qiu Y."/>
        </authorList>
    </citation>
    <scope>NUCLEOTIDE SEQUENCE</scope>
    <source>
        <strain evidence="10">NBL</strain>
    </source>
</reference>
<evidence type="ECO:0000256" key="8">
    <source>
        <dbReference type="ARBA" id="ARBA00022918"/>
    </source>
</evidence>
<dbReference type="GO" id="GO:0004519">
    <property type="term" value="F:endonuclease activity"/>
    <property type="evidence" value="ECO:0007669"/>
    <property type="project" value="UniProtKB-KW"/>
</dbReference>
<keyword evidence="6" id="KW-0255">Endonuclease</keyword>
<dbReference type="PANTHER" id="PTHR33064:SF37">
    <property type="entry name" value="RIBONUCLEASE H"/>
    <property type="match status" value="1"/>
</dbReference>
<organism evidence="10 11">
    <name type="scientific">Dipteronia sinensis</name>
    <dbReference type="NCBI Taxonomy" id="43782"/>
    <lineage>
        <taxon>Eukaryota</taxon>
        <taxon>Viridiplantae</taxon>
        <taxon>Streptophyta</taxon>
        <taxon>Embryophyta</taxon>
        <taxon>Tracheophyta</taxon>
        <taxon>Spermatophyta</taxon>
        <taxon>Magnoliopsida</taxon>
        <taxon>eudicotyledons</taxon>
        <taxon>Gunneridae</taxon>
        <taxon>Pentapetalae</taxon>
        <taxon>rosids</taxon>
        <taxon>malvids</taxon>
        <taxon>Sapindales</taxon>
        <taxon>Sapindaceae</taxon>
        <taxon>Hippocastanoideae</taxon>
        <taxon>Acereae</taxon>
        <taxon>Dipteronia</taxon>
    </lineage>
</organism>
<gene>
    <name evidence="10" type="ORF">Dsin_027591</name>
</gene>
<evidence type="ECO:0000256" key="7">
    <source>
        <dbReference type="ARBA" id="ARBA00022801"/>
    </source>
</evidence>
<evidence type="ECO:0000256" key="6">
    <source>
        <dbReference type="ARBA" id="ARBA00022759"/>
    </source>
</evidence>
<evidence type="ECO:0000256" key="3">
    <source>
        <dbReference type="ARBA" id="ARBA00022695"/>
    </source>
</evidence>
<evidence type="ECO:0000256" key="5">
    <source>
        <dbReference type="ARBA" id="ARBA00022750"/>
    </source>
</evidence>
<feature type="domain" description="Reverse transcriptase RNase H-like" evidence="9">
    <location>
        <begin position="29"/>
        <end position="133"/>
    </location>
</feature>
<proteinExistence type="predicted"/>
<keyword evidence="2" id="KW-0808">Transferase</keyword>
<dbReference type="PANTHER" id="PTHR33064">
    <property type="entry name" value="POL PROTEIN"/>
    <property type="match status" value="1"/>
</dbReference>
<dbReference type="Proteomes" id="UP001281410">
    <property type="component" value="Unassembled WGS sequence"/>
</dbReference>
<dbReference type="InterPro" id="IPR051320">
    <property type="entry name" value="Viral_Replic_Matur_Polypro"/>
</dbReference>
<evidence type="ECO:0000256" key="2">
    <source>
        <dbReference type="ARBA" id="ARBA00022679"/>
    </source>
</evidence>
<evidence type="ECO:0000313" key="11">
    <source>
        <dbReference type="Proteomes" id="UP001281410"/>
    </source>
</evidence>
<keyword evidence="3" id="KW-0548">Nucleotidyltransferase</keyword>
<keyword evidence="8" id="KW-0695">RNA-directed DNA polymerase</keyword>
<dbReference type="GO" id="GO:0004190">
    <property type="term" value="F:aspartic-type endopeptidase activity"/>
    <property type="evidence" value="ECO:0007669"/>
    <property type="project" value="UniProtKB-KW"/>
</dbReference>
<keyword evidence="1" id="KW-0645">Protease</keyword>
<dbReference type="GO" id="GO:0006508">
    <property type="term" value="P:proteolysis"/>
    <property type="evidence" value="ECO:0007669"/>
    <property type="project" value="UniProtKB-KW"/>
</dbReference>
<dbReference type="GO" id="GO:0003964">
    <property type="term" value="F:RNA-directed DNA polymerase activity"/>
    <property type="evidence" value="ECO:0007669"/>
    <property type="project" value="UniProtKB-KW"/>
</dbReference>
<dbReference type="AlphaFoldDB" id="A0AAD9ZPP3"/>
<keyword evidence="7" id="KW-0378">Hydrolase</keyword>